<comment type="similarity">
    <text evidence="2">Belongs to the krueppel C2H2-type zinc-finger protein family.</text>
</comment>
<keyword evidence="9" id="KW-0804">Transcription</keyword>
<evidence type="ECO:0000256" key="3">
    <source>
        <dbReference type="ARBA" id="ARBA00022723"/>
    </source>
</evidence>
<keyword evidence="10" id="KW-0539">Nucleus</keyword>
<organism evidence="15 16">
    <name type="scientific">Zoarces viviparus</name>
    <name type="common">Viviparous eelpout</name>
    <name type="synonym">Blennius viviparus</name>
    <dbReference type="NCBI Taxonomy" id="48416"/>
    <lineage>
        <taxon>Eukaryota</taxon>
        <taxon>Metazoa</taxon>
        <taxon>Chordata</taxon>
        <taxon>Craniata</taxon>
        <taxon>Vertebrata</taxon>
        <taxon>Euteleostomi</taxon>
        <taxon>Actinopterygii</taxon>
        <taxon>Neopterygii</taxon>
        <taxon>Teleostei</taxon>
        <taxon>Neoteleostei</taxon>
        <taxon>Acanthomorphata</taxon>
        <taxon>Eupercaria</taxon>
        <taxon>Perciformes</taxon>
        <taxon>Cottioidei</taxon>
        <taxon>Zoarcales</taxon>
        <taxon>Zoarcidae</taxon>
        <taxon>Zoarcinae</taxon>
        <taxon>Zoarces</taxon>
    </lineage>
</organism>
<evidence type="ECO:0000256" key="13">
    <source>
        <dbReference type="SAM" id="MobiDB-lite"/>
    </source>
</evidence>
<dbReference type="PROSITE" id="PS50157">
    <property type="entry name" value="ZINC_FINGER_C2H2_2"/>
    <property type="match status" value="7"/>
</dbReference>
<feature type="domain" description="C2H2-type" evidence="14">
    <location>
        <begin position="554"/>
        <end position="581"/>
    </location>
</feature>
<feature type="compositionally biased region" description="Acidic residues" evidence="13">
    <location>
        <begin position="74"/>
        <end position="91"/>
    </location>
</feature>
<sequence length="667" mass="74809">MSKAETLRGLVTRRLAAASREILTVVDRIVSGYEDEASGFRDEIERQQKQLEVLQEQLALSAADVRRSRSLGAVEEDDEEDDDEVEDDEEQPEKLKDSTEETPSRCQHKKRKPGRPQIRETQNHVDLRIRILEDSRTDVLSNNVLKKCPVLRLRCPRGLEEADFVDLLRSSFPQLSGDDGRFDVLTSDKRRRLKPLRVKTLTAEEIRRSVGCTGGKSTLYIRLKTKKEEETNPPQTNAADESLQTSDEVRRQPSPVQEVEGRGEEASIGSTSQHQDMETEEADDGDEGGTSERAQSTGHGGVEKEEEREDDGLKPDESDGEPKESDSELQSRKQKTESGDVLSCRVCAAPHGSEVAFVKHAWSHADEPGRLCGACGEISESADALRDHLQNRHRTDDCRSCGESFLGGLGERVEKPYECDVCRGASKVSSADHRKPAGKPNKRRARRKALALKEQFHARRGTCAAKKSHLCGVCGKSLSDYRSLTRHKMTHSGERPHSCQICGRRFKLPGTLRQHEKIHAARERSHLCDVCCKMFLTSKQLQIHLRTHSDEKPYHCGECGRGFTTKGPLTIHMRVHTGETPYRCPDCGWSFKRKINLDNHVTIHSGLKPFVCGICGKACARKSYLTVHMRTHNGERPYKCLLCDKAFTQSHCLKTHMKSHPAGEAAT</sequence>
<gene>
    <name evidence="15" type="ORF">VZT92_017462</name>
</gene>
<keyword evidence="16" id="KW-1185">Reference proteome</keyword>
<feature type="compositionally biased region" description="Basic and acidic residues" evidence="13">
    <location>
        <begin position="92"/>
        <end position="103"/>
    </location>
</feature>
<feature type="domain" description="C2H2-type" evidence="14">
    <location>
        <begin position="526"/>
        <end position="553"/>
    </location>
</feature>
<accession>A0AAW1ERX7</accession>
<dbReference type="AlphaFoldDB" id="A0AAW1ERX7"/>
<dbReference type="Pfam" id="PF00096">
    <property type="entry name" value="zf-C2H2"/>
    <property type="match status" value="6"/>
</dbReference>
<feature type="compositionally biased region" description="Polar residues" evidence="13">
    <location>
        <begin position="232"/>
        <end position="246"/>
    </location>
</feature>
<dbReference type="SMART" id="SM00355">
    <property type="entry name" value="ZnF_C2H2"/>
    <property type="match status" value="9"/>
</dbReference>
<evidence type="ECO:0000256" key="1">
    <source>
        <dbReference type="ARBA" id="ARBA00004123"/>
    </source>
</evidence>
<evidence type="ECO:0000259" key="14">
    <source>
        <dbReference type="PROSITE" id="PS50157"/>
    </source>
</evidence>
<evidence type="ECO:0000256" key="8">
    <source>
        <dbReference type="ARBA" id="ARBA00023125"/>
    </source>
</evidence>
<proteinExistence type="inferred from homology"/>
<evidence type="ECO:0000256" key="4">
    <source>
        <dbReference type="ARBA" id="ARBA00022737"/>
    </source>
</evidence>
<feature type="region of interest" description="Disordered" evidence="13">
    <location>
        <begin position="225"/>
        <end position="336"/>
    </location>
</feature>
<evidence type="ECO:0000256" key="2">
    <source>
        <dbReference type="ARBA" id="ARBA00006991"/>
    </source>
</evidence>
<dbReference type="SUPFAM" id="SSF57667">
    <property type="entry name" value="beta-beta-alpha zinc fingers"/>
    <property type="match status" value="4"/>
</dbReference>
<evidence type="ECO:0000256" key="6">
    <source>
        <dbReference type="ARBA" id="ARBA00022833"/>
    </source>
</evidence>
<feature type="domain" description="C2H2-type" evidence="14">
    <location>
        <begin position="582"/>
        <end position="609"/>
    </location>
</feature>
<dbReference type="PANTHER" id="PTHR24390:SF159">
    <property type="entry name" value="GROWTH FACTOR INDEPENDENT 1 TRANSCRIPTIONAL REPRESSOR"/>
    <property type="match status" value="1"/>
</dbReference>
<dbReference type="Proteomes" id="UP001488805">
    <property type="component" value="Unassembled WGS sequence"/>
</dbReference>
<keyword evidence="5 11" id="KW-0863">Zinc-finger</keyword>
<evidence type="ECO:0000256" key="12">
    <source>
        <dbReference type="SAM" id="Coils"/>
    </source>
</evidence>
<evidence type="ECO:0000256" key="7">
    <source>
        <dbReference type="ARBA" id="ARBA00023015"/>
    </source>
</evidence>
<name>A0AAW1ERX7_ZOAVI</name>
<dbReference type="FunFam" id="3.30.160.60:FF:001177">
    <property type="entry name" value="Zinc finger protein 33A"/>
    <property type="match status" value="1"/>
</dbReference>
<dbReference type="GO" id="GO:0003677">
    <property type="term" value="F:DNA binding"/>
    <property type="evidence" value="ECO:0007669"/>
    <property type="project" value="UniProtKB-KW"/>
</dbReference>
<keyword evidence="4" id="KW-0677">Repeat</keyword>
<dbReference type="GO" id="GO:0005634">
    <property type="term" value="C:nucleus"/>
    <property type="evidence" value="ECO:0007669"/>
    <property type="project" value="UniProtKB-SubCell"/>
</dbReference>
<dbReference type="FunFam" id="3.30.160.60:FF:001289">
    <property type="entry name" value="Zinc finger protein 574"/>
    <property type="match status" value="1"/>
</dbReference>
<keyword evidence="12" id="KW-0175">Coiled coil</keyword>
<feature type="region of interest" description="Disordered" evidence="13">
    <location>
        <begin position="68"/>
        <end position="122"/>
    </location>
</feature>
<feature type="domain" description="C2H2-type" evidence="14">
    <location>
        <begin position="497"/>
        <end position="524"/>
    </location>
</feature>
<dbReference type="GO" id="GO:0006357">
    <property type="term" value="P:regulation of transcription by RNA polymerase II"/>
    <property type="evidence" value="ECO:0007669"/>
    <property type="project" value="UniProtKB-ARBA"/>
</dbReference>
<feature type="compositionally biased region" description="Basic and acidic residues" evidence="13">
    <location>
        <begin position="301"/>
        <end position="336"/>
    </location>
</feature>
<dbReference type="FunFam" id="3.30.160.60:FF:001443">
    <property type="entry name" value="Zinc finger protein 668"/>
    <property type="match status" value="1"/>
</dbReference>
<keyword evidence="6" id="KW-0862">Zinc</keyword>
<feature type="domain" description="C2H2-type" evidence="14">
    <location>
        <begin position="469"/>
        <end position="496"/>
    </location>
</feature>
<keyword evidence="7" id="KW-0805">Transcription regulation</keyword>
<feature type="domain" description="C2H2-type" evidence="14">
    <location>
        <begin position="610"/>
        <end position="637"/>
    </location>
</feature>
<dbReference type="FunFam" id="3.30.160.60:FF:002343">
    <property type="entry name" value="Zinc finger protein 33A"/>
    <property type="match status" value="1"/>
</dbReference>
<keyword evidence="8" id="KW-0238">DNA-binding</keyword>
<dbReference type="InterPro" id="IPR013087">
    <property type="entry name" value="Znf_C2H2_type"/>
</dbReference>
<dbReference type="FunFam" id="3.30.160.60:FF:000711">
    <property type="entry name" value="zinc finger protein 697"/>
    <property type="match status" value="1"/>
</dbReference>
<evidence type="ECO:0000313" key="16">
    <source>
        <dbReference type="Proteomes" id="UP001488805"/>
    </source>
</evidence>
<reference evidence="15 16" key="1">
    <citation type="journal article" date="2024" name="Genome Biol. Evol.">
        <title>Chromosome-level genome assembly of the viviparous eelpout Zoarces viviparus.</title>
        <authorList>
            <person name="Fuhrmann N."/>
            <person name="Brasseur M.V."/>
            <person name="Bakowski C.E."/>
            <person name="Podsiadlowski L."/>
            <person name="Prost S."/>
            <person name="Krehenwinkel H."/>
            <person name="Mayer C."/>
        </authorList>
    </citation>
    <scope>NUCLEOTIDE SEQUENCE [LARGE SCALE GENOMIC DNA]</scope>
    <source>
        <strain evidence="15">NO-MEL_2022_Ind0_liver</strain>
    </source>
</reference>
<dbReference type="GO" id="GO:0008270">
    <property type="term" value="F:zinc ion binding"/>
    <property type="evidence" value="ECO:0007669"/>
    <property type="project" value="UniProtKB-KW"/>
</dbReference>
<evidence type="ECO:0000256" key="10">
    <source>
        <dbReference type="ARBA" id="ARBA00023242"/>
    </source>
</evidence>
<feature type="compositionally biased region" description="Acidic residues" evidence="13">
    <location>
        <begin position="278"/>
        <end position="289"/>
    </location>
</feature>
<dbReference type="InterPro" id="IPR036236">
    <property type="entry name" value="Znf_C2H2_sf"/>
</dbReference>
<evidence type="ECO:0000256" key="11">
    <source>
        <dbReference type="PROSITE-ProRule" id="PRU00042"/>
    </source>
</evidence>
<dbReference type="EMBL" id="JBCEZU010000145">
    <property type="protein sequence ID" value="KAK9525133.1"/>
    <property type="molecule type" value="Genomic_DNA"/>
</dbReference>
<comment type="caution">
    <text evidence="15">The sequence shown here is derived from an EMBL/GenBank/DDBJ whole genome shotgun (WGS) entry which is preliminary data.</text>
</comment>
<feature type="coiled-coil region" evidence="12">
    <location>
        <begin position="30"/>
        <end position="64"/>
    </location>
</feature>
<comment type="subcellular location">
    <subcellularLocation>
        <location evidence="1">Nucleus</location>
    </subcellularLocation>
</comment>
<evidence type="ECO:0000256" key="5">
    <source>
        <dbReference type="ARBA" id="ARBA00022771"/>
    </source>
</evidence>
<keyword evidence="3" id="KW-0479">Metal-binding</keyword>
<feature type="domain" description="C2H2-type" evidence="14">
    <location>
        <begin position="638"/>
        <end position="665"/>
    </location>
</feature>
<dbReference type="PANTHER" id="PTHR24390">
    <property type="entry name" value="ZINC FINGER PROTEIN"/>
    <property type="match status" value="1"/>
</dbReference>
<dbReference type="PROSITE" id="PS00028">
    <property type="entry name" value="ZINC_FINGER_C2H2_1"/>
    <property type="match status" value="7"/>
</dbReference>
<evidence type="ECO:0000313" key="15">
    <source>
        <dbReference type="EMBL" id="KAK9525133.1"/>
    </source>
</evidence>
<evidence type="ECO:0000256" key="9">
    <source>
        <dbReference type="ARBA" id="ARBA00023163"/>
    </source>
</evidence>
<protein>
    <recommendedName>
        <fullName evidence="14">C2H2-type domain-containing protein</fullName>
    </recommendedName>
</protein>
<dbReference type="Gene3D" id="3.30.160.60">
    <property type="entry name" value="Classic Zinc Finger"/>
    <property type="match status" value="7"/>
</dbReference>